<protein>
    <submittedName>
        <fullName evidence="4">Uncharacterized protein</fullName>
    </submittedName>
</protein>
<dbReference type="InterPro" id="IPR001343">
    <property type="entry name" value="Hemolysn_Ca-bd"/>
</dbReference>
<evidence type="ECO:0000256" key="2">
    <source>
        <dbReference type="ARBA" id="ARBA00022525"/>
    </source>
</evidence>
<accession>A0A162KQ06</accession>
<dbReference type="GO" id="GO:0005509">
    <property type="term" value="F:calcium ion binding"/>
    <property type="evidence" value="ECO:0007669"/>
    <property type="project" value="InterPro"/>
</dbReference>
<evidence type="ECO:0000313" key="5">
    <source>
        <dbReference type="Proteomes" id="UP000075787"/>
    </source>
</evidence>
<dbReference type="InterPro" id="IPR050557">
    <property type="entry name" value="RTX_toxin/Mannuronan_C5-epim"/>
</dbReference>
<evidence type="ECO:0000313" key="4">
    <source>
        <dbReference type="EMBL" id="KYO51830.1"/>
    </source>
</evidence>
<sequence>MTVNLGAGTATGQGTDTLISIENVTGSAFDDVLSGSDGANVIDGGDGFDTLSLQNAAAGVLVDLAAGQVGYGDYRGFTTGATIDTISGIEKVVGSTNSDTVVASGDTTFEGGDGTDLYFASTGIDTVDGGADGDTVAFGSMTDLSVTEGVDIDLSTSTFLGALAAGDSYTSIERFVGSIADDRMVGGDGDDFLQDHFLYAEMDTGNDHLEGRGGDDTLAGLSGDDIMLGGDGDDLLGDAGGTDLIDGGDGNDTLRYVEMDVTVDLATGENDRNDTLISIENLEGYNGADIFSGDAGVNILRGNAGNDILNGRGGADTLDGGAGSDTASYADSAIGVTIDIGGENSEGDTLISIENLTGSAFDDTLSGDQFTNTLTGGAGDDVLAGGDGNDTLIGGDGDDLLRGGNGADILTGGAGIDTASYAGTWGSDITANLATGENSQNDVLSGIENLIGGQGNDTLTGDDQNNRLEGGDGADTLSGGAGDDVLAGGAGADHMDGGDGFDIGDWSITTTNATFDLAQGTSSGNDVLISIEGVIGGSGNDTIIGDAGNNLLIGGAGGDDITGGAGDDELQGGLGDDVLSGGGGADILDGGDGIDTVSYADHTAGVIVSLGPVPFSPDVVVVLSADGDQLKSLENLIGSAFSDELFGDGTSNQIEGRDGNDVIDGGSGNDTLLGGAGDDVLIGNAGIDVMTGGDGADRFVFQALSDSSIGTATRDRIMDLDIAAGDRIDLSTLDIDPSTTVREGLTYIGTGAYSGTAGEVRIAASANAGYTAVAIDSDGDGLSNFIIEVALPVADFTADAFLL</sequence>
<name>A0A162KQ06_9PROT</name>
<gene>
    <name evidence="4" type="ORF">AUP44_07810</name>
</gene>
<evidence type="ECO:0000256" key="1">
    <source>
        <dbReference type="ARBA" id="ARBA00004613"/>
    </source>
</evidence>
<dbReference type="InterPro" id="IPR018511">
    <property type="entry name" value="Hemolysin-typ_Ca-bd_CS"/>
</dbReference>
<dbReference type="InterPro" id="IPR011049">
    <property type="entry name" value="Serralysin-like_metalloprot_C"/>
</dbReference>
<dbReference type="SUPFAM" id="SSF51120">
    <property type="entry name" value="beta-Roll"/>
    <property type="match status" value="6"/>
</dbReference>
<proteinExistence type="predicted"/>
<dbReference type="PANTHER" id="PTHR38340:SF1">
    <property type="entry name" value="S-LAYER PROTEIN"/>
    <property type="match status" value="1"/>
</dbReference>
<dbReference type="PRINTS" id="PR00313">
    <property type="entry name" value="CABNDNGRPT"/>
</dbReference>
<dbReference type="AlphaFoldDB" id="A0A162KQ06"/>
<comment type="subcellular location">
    <subcellularLocation>
        <location evidence="1">Secreted</location>
    </subcellularLocation>
</comment>
<reference evidence="4 5" key="1">
    <citation type="submission" date="2015-12" db="EMBL/GenBank/DDBJ databases">
        <title>Genome sequence of Tistrella mobilis MCCC 1A02139.</title>
        <authorList>
            <person name="Lu L."/>
            <person name="Lai Q."/>
            <person name="Shao Z."/>
            <person name="Qian P."/>
        </authorList>
    </citation>
    <scope>NUCLEOTIDE SEQUENCE [LARGE SCALE GENOMIC DNA]</scope>
    <source>
        <strain evidence="4 5">MCCC 1A02139</strain>
    </source>
</reference>
<dbReference type="Proteomes" id="UP000075787">
    <property type="component" value="Unassembled WGS sequence"/>
</dbReference>
<organism evidence="4 5">
    <name type="scientific">Tistrella mobilis</name>
    <dbReference type="NCBI Taxonomy" id="171437"/>
    <lineage>
        <taxon>Bacteria</taxon>
        <taxon>Pseudomonadati</taxon>
        <taxon>Pseudomonadota</taxon>
        <taxon>Alphaproteobacteria</taxon>
        <taxon>Geminicoccales</taxon>
        <taxon>Geminicoccaceae</taxon>
        <taxon>Tistrella</taxon>
    </lineage>
</organism>
<dbReference type="Gene3D" id="2.150.10.10">
    <property type="entry name" value="Serralysin-like metalloprotease, C-terminal"/>
    <property type="match status" value="7"/>
</dbReference>
<evidence type="ECO:0000256" key="3">
    <source>
        <dbReference type="SAM" id="MobiDB-lite"/>
    </source>
</evidence>
<dbReference type="EMBL" id="LPZR01000165">
    <property type="protein sequence ID" value="KYO51830.1"/>
    <property type="molecule type" value="Genomic_DNA"/>
</dbReference>
<dbReference type="GO" id="GO:0005576">
    <property type="term" value="C:extracellular region"/>
    <property type="evidence" value="ECO:0007669"/>
    <property type="project" value="UniProtKB-SubCell"/>
</dbReference>
<dbReference type="PANTHER" id="PTHR38340">
    <property type="entry name" value="S-LAYER PROTEIN"/>
    <property type="match status" value="1"/>
</dbReference>
<feature type="region of interest" description="Disordered" evidence="3">
    <location>
        <begin position="454"/>
        <end position="482"/>
    </location>
</feature>
<keyword evidence="2" id="KW-0964">Secreted</keyword>
<dbReference type="PROSITE" id="PS00330">
    <property type="entry name" value="HEMOLYSIN_CALCIUM"/>
    <property type="match status" value="8"/>
</dbReference>
<comment type="caution">
    <text evidence="4">The sequence shown here is derived from an EMBL/GenBank/DDBJ whole genome shotgun (WGS) entry which is preliminary data.</text>
</comment>
<dbReference type="Pfam" id="PF00353">
    <property type="entry name" value="HemolysinCabind"/>
    <property type="match status" value="11"/>
</dbReference>